<keyword evidence="2" id="KW-1185">Reference proteome</keyword>
<accession>A0ABW7QC75</accession>
<reference evidence="1 2" key="1">
    <citation type="submission" date="2024-09" db="EMBL/GenBank/DDBJ databases">
        <authorList>
            <person name="Pan X."/>
        </authorList>
    </citation>
    <scope>NUCLEOTIDE SEQUENCE [LARGE SCALE GENOMIC DNA]</scope>
    <source>
        <strain evidence="1 2">B2969</strain>
    </source>
</reference>
<organism evidence="1 2">
    <name type="scientific">Microbacterium alkaliflavum</name>
    <dbReference type="NCBI Taxonomy" id="3248839"/>
    <lineage>
        <taxon>Bacteria</taxon>
        <taxon>Bacillati</taxon>
        <taxon>Actinomycetota</taxon>
        <taxon>Actinomycetes</taxon>
        <taxon>Micrococcales</taxon>
        <taxon>Microbacteriaceae</taxon>
        <taxon>Microbacterium</taxon>
    </lineage>
</organism>
<dbReference type="EMBL" id="JBIQWL010000008">
    <property type="protein sequence ID" value="MFH8252271.1"/>
    <property type="molecule type" value="Genomic_DNA"/>
</dbReference>
<dbReference type="SUPFAM" id="SSF53756">
    <property type="entry name" value="UDP-Glycosyltransferase/glycogen phosphorylase"/>
    <property type="match status" value="1"/>
</dbReference>
<dbReference type="RefSeq" id="WP_397557702.1">
    <property type="nucleotide sequence ID" value="NZ_JBIQWL010000008.1"/>
</dbReference>
<name>A0ABW7QC75_9MICO</name>
<dbReference type="Proteomes" id="UP001610861">
    <property type="component" value="Unassembled WGS sequence"/>
</dbReference>
<protein>
    <submittedName>
        <fullName evidence="1">Glycosyltransferase</fullName>
    </submittedName>
</protein>
<evidence type="ECO:0000313" key="1">
    <source>
        <dbReference type="EMBL" id="MFH8252271.1"/>
    </source>
</evidence>
<gene>
    <name evidence="1" type="ORF">ACH3VR_18040</name>
</gene>
<sequence length="332" mass="36364">MRVLLWNVHTAYTDAFVRGDHDYLIPVDEARDAWGLGVAGRPWVRAREVELGSLREEEIDVVVLQRPEELQLVERLTGRRVGRELPAVYLEHHAPPPDSIRSRHPLSDQDAIPVVHITHFNDLFWDSGRARTLVVEHGLPDPGDHYTGGLAHFGAVVNEPARRGRVTGTDLLPSFARIAPVDVFGSGGVELEETYPPEETGIVAAGDLSPELLRRELGERRVYLHPHRWTSLGLALIEAMMIGMPVVAVAATEAPRAVPHGAGVVSTDLDELLRASIAYIVDPGLAFEAGQRARHHALHRFSHATFLRGWDAVLGDVVASGARGRPVGVGAR</sequence>
<dbReference type="Gene3D" id="3.40.50.2000">
    <property type="entry name" value="Glycogen Phosphorylase B"/>
    <property type="match status" value="1"/>
</dbReference>
<dbReference type="Pfam" id="PF13692">
    <property type="entry name" value="Glyco_trans_1_4"/>
    <property type="match status" value="1"/>
</dbReference>
<proteinExistence type="predicted"/>
<comment type="caution">
    <text evidence="1">The sequence shown here is derived from an EMBL/GenBank/DDBJ whole genome shotgun (WGS) entry which is preliminary data.</text>
</comment>
<evidence type="ECO:0000313" key="2">
    <source>
        <dbReference type="Proteomes" id="UP001610861"/>
    </source>
</evidence>